<evidence type="ECO:0000256" key="1">
    <source>
        <dbReference type="PIRSR" id="PIRSR000846-1"/>
    </source>
</evidence>
<feature type="binding site" evidence="2">
    <location>
        <begin position="285"/>
        <end position="287"/>
    </location>
    <ligand>
        <name>substrate</name>
    </ligand>
</feature>
<proteinExistence type="predicted"/>
<dbReference type="GO" id="GO:0003877">
    <property type="term" value="F:ATP:ADP adenylyltransferase activity"/>
    <property type="evidence" value="ECO:0007669"/>
    <property type="project" value="InterPro"/>
</dbReference>
<dbReference type="EMBL" id="UFAJ01000520">
    <property type="protein sequence ID" value="SSD60973.1"/>
    <property type="molecule type" value="Genomic_DNA"/>
</dbReference>
<dbReference type="GO" id="GO:0009117">
    <property type="term" value="P:nucleotide metabolic process"/>
    <property type="evidence" value="ECO:0007669"/>
    <property type="project" value="InterPro"/>
</dbReference>
<dbReference type="GO" id="GO:0005524">
    <property type="term" value="F:ATP binding"/>
    <property type="evidence" value="ECO:0007669"/>
    <property type="project" value="InterPro"/>
</dbReference>
<dbReference type="PIRSF" id="PIRSF000846">
    <property type="entry name" value="ATP_adenylyltr"/>
    <property type="match status" value="1"/>
</dbReference>
<dbReference type="AlphaFoldDB" id="A0A376B8F3"/>
<feature type="binding site" evidence="2">
    <location>
        <position position="292"/>
    </location>
    <ligand>
        <name>substrate</name>
    </ligand>
</feature>
<dbReference type="InterPro" id="IPR043171">
    <property type="entry name" value="Ap4A_phos1/2-like"/>
</dbReference>
<feature type="binding site" evidence="2">
    <location>
        <position position="296"/>
    </location>
    <ligand>
        <name>substrate</name>
    </ligand>
</feature>
<evidence type="ECO:0000259" key="4">
    <source>
        <dbReference type="Pfam" id="PF19327"/>
    </source>
</evidence>
<keyword evidence="6" id="KW-1185">Reference proteome</keyword>
<dbReference type="Gene3D" id="3.30.428.70">
    <property type="match status" value="1"/>
</dbReference>
<evidence type="ECO:0000313" key="5">
    <source>
        <dbReference type="EMBL" id="SSD60973.1"/>
    </source>
</evidence>
<dbReference type="PANTHER" id="PTHR38420">
    <property type="entry name" value="AP-4-A PHOSPHORYLASE II"/>
    <property type="match status" value="1"/>
</dbReference>
<evidence type="ECO:0000313" key="6">
    <source>
        <dbReference type="Proteomes" id="UP000262825"/>
    </source>
</evidence>
<dbReference type="InterPro" id="IPR019200">
    <property type="entry name" value="ATP_adenylylTrfase_C"/>
</dbReference>
<dbReference type="SUPFAM" id="SSF54197">
    <property type="entry name" value="HIT-like"/>
    <property type="match status" value="1"/>
</dbReference>
<feature type="binding site" evidence="2">
    <location>
        <position position="154"/>
    </location>
    <ligand>
        <name>substrate</name>
    </ligand>
</feature>
<feature type="binding site" evidence="2">
    <location>
        <position position="64"/>
    </location>
    <ligand>
        <name>substrate</name>
    </ligand>
</feature>
<accession>A0A376B8F3</accession>
<gene>
    <name evidence="5" type="ORF">SCODWIG_02734</name>
</gene>
<evidence type="ECO:0000256" key="2">
    <source>
        <dbReference type="PIRSR" id="PIRSR000846-2"/>
    </source>
</evidence>
<feature type="domain" description="Ap4A phosphorylase 1/2 N-terminal" evidence="4">
    <location>
        <begin position="10"/>
        <end position="175"/>
    </location>
</feature>
<dbReference type="Pfam" id="PF19327">
    <property type="entry name" value="Ap4A_phos_N"/>
    <property type="match status" value="1"/>
</dbReference>
<protein>
    <submittedName>
        <fullName evidence="5">Related to 5',5'''-P-1,P-4-tetraphosphate phosphorylase 2</fullName>
    </submittedName>
</protein>
<dbReference type="InterPro" id="IPR036265">
    <property type="entry name" value="HIT-like_sf"/>
</dbReference>
<dbReference type="OrthoDB" id="10267950at2759"/>
<dbReference type="PANTHER" id="PTHR38420:SF1">
    <property type="entry name" value="PUTATIVE (AFU_ORTHOLOGUE AFUA_5G14690)-RELATED"/>
    <property type="match status" value="1"/>
</dbReference>
<sequence length="354" mass="40191">MSNSVATTSSIPDNLHEIVQTKYNKALSDGNLVFTKSESKLLKNTDGNTKNQYWVTYAPSLKEKPERKDITDNEKSNPFAKPEPELTVIDDLEGDYKLLLNKFPIIPNHLLLVTKSFESQTAPLSPKDLLTSYNLLKKLDNDDESDKRHVAFYNCGVNSGSSQDHKHLQIIELPGKLKTLQDKLVKKDPGHFIPNHKKEPLKDNSIPYAHFVVPLPDPDGNDVDEDLLAMVYSSLLQRTLTFFQQWSCTSEEDKRLPISYNFMMTLEWICLVPRSKSNNGTIGFNSTGYLNMVLVKERELYDKILSYFEDGTTNTDAVEDVKTEVEGEVIKIDDILLDCGFPNRGDAKPSEYDY</sequence>
<organism evidence="5 6">
    <name type="scientific">Saccharomycodes ludwigii</name>
    <dbReference type="NCBI Taxonomy" id="36035"/>
    <lineage>
        <taxon>Eukaryota</taxon>
        <taxon>Fungi</taxon>
        <taxon>Dikarya</taxon>
        <taxon>Ascomycota</taxon>
        <taxon>Saccharomycotina</taxon>
        <taxon>Saccharomycetes</taxon>
        <taxon>Saccharomycodales</taxon>
        <taxon>Saccharomycodaceae</taxon>
        <taxon>Saccharomycodes</taxon>
    </lineage>
</organism>
<feature type="active site" description="Nucleophile" evidence="1">
    <location>
        <position position="167"/>
    </location>
</feature>
<dbReference type="Proteomes" id="UP000262825">
    <property type="component" value="Unassembled WGS sequence"/>
</dbReference>
<feature type="binding site" evidence="2">
    <location>
        <begin position="160"/>
        <end position="163"/>
    </location>
    <ligand>
        <name>substrate</name>
    </ligand>
</feature>
<feature type="binding site" evidence="2">
    <location>
        <position position="169"/>
    </location>
    <ligand>
        <name>substrate</name>
    </ligand>
</feature>
<name>A0A376B8F3_9ASCO</name>
<feature type="binding site" evidence="2">
    <location>
        <begin position="101"/>
        <end position="102"/>
    </location>
    <ligand>
        <name>substrate</name>
    </ligand>
</feature>
<dbReference type="Pfam" id="PF09830">
    <property type="entry name" value="ATP_transf"/>
    <property type="match status" value="1"/>
</dbReference>
<dbReference type="InterPro" id="IPR045759">
    <property type="entry name" value="Ap4A_phos1/2_N"/>
</dbReference>
<dbReference type="InterPro" id="IPR009163">
    <property type="entry name" value="Ap4A_phos1/2"/>
</dbReference>
<reference evidence="6" key="1">
    <citation type="submission" date="2018-06" db="EMBL/GenBank/DDBJ databases">
        <authorList>
            <person name="Guldener U."/>
        </authorList>
    </citation>
    <scope>NUCLEOTIDE SEQUENCE [LARGE SCALE GENOMIC DNA]</scope>
    <source>
        <strain evidence="6">UTAD17</strain>
    </source>
</reference>
<feature type="domain" description="ATP adenylyltransferase C-terminal" evidence="3">
    <location>
        <begin position="205"/>
        <end position="304"/>
    </location>
</feature>
<dbReference type="VEuPathDB" id="FungiDB:SCODWIG_02734"/>
<evidence type="ECO:0000259" key="3">
    <source>
        <dbReference type="Pfam" id="PF09830"/>
    </source>
</evidence>